<comment type="similarity">
    <text evidence="1">Belongs to the metallo-beta-lactamase superfamily. Class-B beta-lactamase family.</text>
</comment>
<keyword evidence="3" id="KW-0378">Hydrolase</keyword>
<dbReference type="PANTHER" id="PTHR42951">
    <property type="entry name" value="METALLO-BETA-LACTAMASE DOMAIN-CONTAINING"/>
    <property type="match status" value="1"/>
</dbReference>
<keyword evidence="4" id="KW-1185">Reference proteome</keyword>
<dbReference type="InterPro" id="IPR050855">
    <property type="entry name" value="NDM-1-like"/>
</dbReference>
<dbReference type="InterPro" id="IPR001279">
    <property type="entry name" value="Metallo-B-lactamas"/>
</dbReference>
<evidence type="ECO:0000313" key="3">
    <source>
        <dbReference type="EMBL" id="PRY77159.1"/>
    </source>
</evidence>
<name>A0A2T0VY76_9RHOB</name>
<dbReference type="GO" id="GO:0017001">
    <property type="term" value="P:antibiotic catabolic process"/>
    <property type="evidence" value="ECO:0007669"/>
    <property type="project" value="UniProtKB-ARBA"/>
</dbReference>
<dbReference type="Gene3D" id="3.60.15.10">
    <property type="entry name" value="Ribonuclease Z/Hydroxyacylglutathione hydrolase-like"/>
    <property type="match status" value="1"/>
</dbReference>
<dbReference type="InterPro" id="IPR030829">
    <property type="entry name" value="SoxH-rel_PQQ_2"/>
</dbReference>
<dbReference type="RefSeq" id="WP_106357991.1">
    <property type="nucleotide sequence ID" value="NZ_PVTP01000006.1"/>
</dbReference>
<protein>
    <submittedName>
        <fullName evidence="3">Quinoprotein relay system zinc metallohydrolase 2</fullName>
    </submittedName>
</protein>
<organism evidence="3 4">
    <name type="scientific">Yoonia maritima</name>
    <dbReference type="NCBI Taxonomy" id="1435347"/>
    <lineage>
        <taxon>Bacteria</taxon>
        <taxon>Pseudomonadati</taxon>
        <taxon>Pseudomonadota</taxon>
        <taxon>Alphaproteobacteria</taxon>
        <taxon>Rhodobacterales</taxon>
        <taxon>Paracoccaceae</taxon>
        <taxon>Yoonia</taxon>
    </lineage>
</organism>
<evidence type="ECO:0000259" key="2">
    <source>
        <dbReference type="SMART" id="SM00849"/>
    </source>
</evidence>
<dbReference type="SUPFAM" id="SSF56281">
    <property type="entry name" value="Metallo-hydrolase/oxidoreductase"/>
    <property type="match status" value="1"/>
</dbReference>
<dbReference type="OrthoDB" id="420651at2"/>
<proteinExistence type="inferred from homology"/>
<evidence type="ECO:0000256" key="1">
    <source>
        <dbReference type="ARBA" id="ARBA00005250"/>
    </source>
</evidence>
<dbReference type="Proteomes" id="UP000238007">
    <property type="component" value="Unassembled WGS sequence"/>
</dbReference>
<dbReference type="EMBL" id="PVTP01000006">
    <property type="protein sequence ID" value="PRY77159.1"/>
    <property type="molecule type" value="Genomic_DNA"/>
</dbReference>
<dbReference type="NCBIfam" id="TIGR04559">
    <property type="entry name" value="SoxH_rel_PQQ_2"/>
    <property type="match status" value="1"/>
</dbReference>
<comment type="caution">
    <text evidence="3">The sequence shown here is derived from an EMBL/GenBank/DDBJ whole genome shotgun (WGS) entry which is preliminary data.</text>
</comment>
<dbReference type="PANTHER" id="PTHR42951:SF4">
    <property type="entry name" value="ACYL-COENZYME A THIOESTERASE MBLAC2"/>
    <property type="match status" value="1"/>
</dbReference>
<dbReference type="GO" id="GO:0016787">
    <property type="term" value="F:hydrolase activity"/>
    <property type="evidence" value="ECO:0007669"/>
    <property type="project" value="UniProtKB-KW"/>
</dbReference>
<dbReference type="CDD" id="cd16282">
    <property type="entry name" value="metallo-hydrolase-like_MBL-fold"/>
    <property type="match status" value="1"/>
</dbReference>
<sequence length="347" mass="37311">MFEAIVSLCLLSDPAVCRDVLIPGYESISVAECDAQLRANPPDLKLFLNEEPHGMAACAPVGDTLRFQQAARGVFVHRGAISDANPENEGDVANVAFVIGKSAVAVIDSGGSRRVSEQIYRAVRSETGLPVRYVVLTHMHPDHVLGASLFAQAGAEIVGHSGLARGLSDRSDAYMNRFQDLIGAAGFIGTQVVMPDIGVEKMLDLDLGDRVLHLRSWPNGHSINDLTVGDPTSGILFTGDLMFHEYTPALDGSVLGWQTVLTELQALPYHTIMPGHGGPILDWPDSAGPLNAYLALLISDTRSAIVRGDSLGDAVRVIGQSQAADWDLFDQFNPRNATVAFTELEWE</sequence>
<dbReference type="Pfam" id="PF00753">
    <property type="entry name" value="Lactamase_B"/>
    <property type="match status" value="1"/>
</dbReference>
<evidence type="ECO:0000313" key="4">
    <source>
        <dbReference type="Proteomes" id="UP000238007"/>
    </source>
</evidence>
<dbReference type="AlphaFoldDB" id="A0A2T0VY76"/>
<dbReference type="SMART" id="SM00849">
    <property type="entry name" value="Lactamase_B"/>
    <property type="match status" value="1"/>
</dbReference>
<gene>
    <name evidence="3" type="ORF">CLV80_1063</name>
</gene>
<reference evidence="3 4" key="1">
    <citation type="submission" date="2018-03" db="EMBL/GenBank/DDBJ databases">
        <title>Genomic Encyclopedia of Archaeal and Bacterial Type Strains, Phase II (KMG-II): from individual species to whole genera.</title>
        <authorList>
            <person name="Goeker M."/>
        </authorList>
    </citation>
    <scope>NUCLEOTIDE SEQUENCE [LARGE SCALE GENOMIC DNA]</scope>
    <source>
        <strain evidence="3 4">DSM 101533</strain>
    </source>
</reference>
<feature type="domain" description="Metallo-beta-lactamase" evidence="2">
    <location>
        <begin position="92"/>
        <end position="276"/>
    </location>
</feature>
<accession>A0A2T0VY76</accession>
<dbReference type="InterPro" id="IPR036866">
    <property type="entry name" value="RibonucZ/Hydroxyglut_hydro"/>
</dbReference>